<evidence type="ECO:0000313" key="2">
    <source>
        <dbReference type="EMBL" id="MBW63760.1"/>
    </source>
</evidence>
<sequence length="69" mass="7908">MLPFTPLVFYLSVLRMFSLSISVTNELDHDHHPPHLPPTSSTSVFPLITHIDQQHTRSAHKSFVVIHDH</sequence>
<protein>
    <submittedName>
        <fullName evidence="2">Putative secreted protein</fullName>
    </submittedName>
</protein>
<organism evidence="2">
    <name type="scientific">Anopheles marajoara</name>
    <dbReference type="NCBI Taxonomy" id="58244"/>
    <lineage>
        <taxon>Eukaryota</taxon>
        <taxon>Metazoa</taxon>
        <taxon>Ecdysozoa</taxon>
        <taxon>Arthropoda</taxon>
        <taxon>Hexapoda</taxon>
        <taxon>Insecta</taxon>
        <taxon>Pterygota</taxon>
        <taxon>Neoptera</taxon>
        <taxon>Endopterygota</taxon>
        <taxon>Diptera</taxon>
        <taxon>Nematocera</taxon>
        <taxon>Culicoidea</taxon>
        <taxon>Culicidae</taxon>
        <taxon>Anophelinae</taxon>
        <taxon>Anopheles</taxon>
    </lineage>
</organism>
<accession>A0A2M4CEK6</accession>
<reference evidence="2" key="1">
    <citation type="submission" date="2018-01" db="EMBL/GenBank/DDBJ databases">
        <title>An insight into the sialome of Amazonian anophelines.</title>
        <authorList>
            <person name="Ribeiro J.M."/>
            <person name="Scarpassa V."/>
            <person name="Calvo E."/>
        </authorList>
    </citation>
    <scope>NUCLEOTIDE SEQUENCE</scope>
    <source>
        <tissue evidence="2">Salivary glands</tissue>
    </source>
</reference>
<keyword evidence="1" id="KW-0732">Signal</keyword>
<proteinExistence type="predicted"/>
<dbReference type="AlphaFoldDB" id="A0A2M4CEK6"/>
<evidence type="ECO:0000256" key="1">
    <source>
        <dbReference type="SAM" id="SignalP"/>
    </source>
</evidence>
<feature type="signal peptide" evidence="1">
    <location>
        <begin position="1"/>
        <end position="20"/>
    </location>
</feature>
<name>A0A2M4CEK6_9DIPT</name>
<feature type="chain" id="PRO_5014973397" evidence="1">
    <location>
        <begin position="21"/>
        <end position="69"/>
    </location>
</feature>
<dbReference type="EMBL" id="GGFJ01014619">
    <property type="protein sequence ID" value="MBW63760.1"/>
    <property type="molecule type" value="Transcribed_RNA"/>
</dbReference>